<keyword evidence="2" id="KW-1185">Reference proteome</keyword>
<reference evidence="1 2" key="1">
    <citation type="journal article" date="2020" name="Microorganisms">
        <title>Polyphasic Characterisation of Cedecea colo sp. nov., a New Enteric Bacterium Isolated from the Koala Hindgut.</title>
        <authorList>
            <person name="Boath J.M."/>
            <person name="Dakhal S."/>
            <person name="Van T.T.H."/>
            <person name="Moore R.J."/>
            <person name="Dekiwadia C."/>
            <person name="Macreadie I.G."/>
        </authorList>
    </citation>
    <scope>NUCLEOTIDE SEQUENCE [LARGE SCALE GENOMIC DNA]</scope>
    <source>
        <strain evidence="1 2">ZA</strain>
    </source>
</reference>
<gene>
    <name evidence="1" type="ORF">E2L00_03190</name>
</gene>
<accession>A0ABX0VHV1</accession>
<dbReference type="Proteomes" id="UP000697927">
    <property type="component" value="Unassembled WGS sequence"/>
</dbReference>
<protein>
    <submittedName>
        <fullName evidence="1">Uncharacterized protein</fullName>
    </submittedName>
</protein>
<dbReference type="EMBL" id="SOYS01000001">
    <property type="protein sequence ID" value="NIY46553.1"/>
    <property type="molecule type" value="Genomic_DNA"/>
</dbReference>
<comment type="caution">
    <text evidence="1">The sequence shown here is derived from an EMBL/GenBank/DDBJ whole genome shotgun (WGS) entry which is preliminary data.</text>
</comment>
<evidence type="ECO:0000313" key="1">
    <source>
        <dbReference type="EMBL" id="NIY46553.1"/>
    </source>
</evidence>
<dbReference type="RefSeq" id="WP_167606862.1">
    <property type="nucleotide sequence ID" value="NZ_SOYS01000001.1"/>
</dbReference>
<organism evidence="1 2">
    <name type="scientific">Cedecea colo</name>
    <dbReference type="NCBI Taxonomy" id="2552946"/>
    <lineage>
        <taxon>Bacteria</taxon>
        <taxon>Pseudomonadati</taxon>
        <taxon>Pseudomonadota</taxon>
        <taxon>Gammaproteobacteria</taxon>
        <taxon>Enterobacterales</taxon>
        <taxon>Enterobacteriaceae</taxon>
        <taxon>Cedecea</taxon>
    </lineage>
</organism>
<name>A0ABX0VHV1_9ENTR</name>
<evidence type="ECO:0000313" key="2">
    <source>
        <dbReference type="Proteomes" id="UP000697927"/>
    </source>
</evidence>
<proteinExistence type="predicted"/>
<sequence>MSQDEERAQLIGCAIGAAVVSLIAEGTAINRDNIVIELHRQGKVIGDGAGSMISHAAVEIVMRGH</sequence>